<dbReference type="PANTHER" id="PTHR47684">
    <property type="entry name" value="PROTEIN TONSOKU"/>
    <property type="match status" value="1"/>
</dbReference>
<reference evidence="5" key="1">
    <citation type="submission" date="2018-01" db="EMBL/GenBank/DDBJ databases">
        <authorList>
            <person name="Mao J.F."/>
        </authorList>
    </citation>
    <scope>NUCLEOTIDE SEQUENCE</scope>
    <source>
        <strain evidence="5">Huo1</strain>
        <tissue evidence="5">Leaf</tissue>
    </source>
</reference>
<dbReference type="GO" id="GO:0040029">
    <property type="term" value="P:epigenetic regulation of gene expression"/>
    <property type="evidence" value="ECO:0007669"/>
    <property type="project" value="InterPro"/>
</dbReference>
<feature type="domain" description="Chromo" evidence="4">
    <location>
        <begin position="839"/>
        <end position="874"/>
    </location>
</feature>
<evidence type="ECO:0000256" key="1">
    <source>
        <dbReference type="PROSITE-ProRule" id="PRU00339"/>
    </source>
</evidence>
<dbReference type="InterPro" id="IPR000953">
    <property type="entry name" value="Chromo/chromo_shadow_dom"/>
</dbReference>
<evidence type="ECO:0000256" key="3">
    <source>
        <dbReference type="SAM" id="MobiDB-lite"/>
    </source>
</evidence>
<dbReference type="SUPFAM" id="SSF54160">
    <property type="entry name" value="Chromo domain-like"/>
    <property type="match status" value="1"/>
</dbReference>
<dbReference type="PANTHER" id="PTHR47684:SF1">
    <property type="entry name" value="PROTEIN TONSOKU"/>
    <property type="match status" value="1"/>
</dbReference>
<proteinExistence type="predicted"/>
<dbReference type="Proteomes" id="UP000298416">
    <property type="component" value="Unassembled WGS sequence"/>
</dbReference>
<evidence type="ECO:0000256" key="2">
    <source>
        <dbReference type="SAM" id="Coils"/>
    </source>
</evidence>
<dbReference type="PROSITE" id="PS50005">
    <property type="entry name" value="TPR"/>
    <property type="match status" value="1"/>
</dbReference>
<name>A0A8X8ZAW6_SALSN</name>
<feature type="region of interest" description="Disordered" evidence="3">
    <location>
        <begin position="668"/>
        <end position="702"/>
    </location>
</feature>
<dbReference type="InterPro" id="IPR016197">
    <property type="entry name" value="Chromo-like_dom_sf"/>
</dbReference>
<feature type="compositionally biased region" description="Low complexity" evidence="3">
    <location>
        <begin position="675"/>
        <end position="688"/>
    </location>
</feature>
<dbReference type="EMBL" id="PNBA02000016">
    <property type="protein sequence ID" value="KAG6397319.1"/>
    <property type="molecule type" value="Genomic_DNA"/>
</dbReference>
<accession>A0A8X8ZAW6</accession>
<dbReference type="InterPro" id="IPR011990">
    <property type="entry name" value="TPR-like_helical_dom_sf"/>
</dbReference>
<keyword evidence="2" id="KW-0175">Coiled coil</keyword>
<evidence type="ECO:0000259" key="4">
    <source>
        <dbReference type="PROSITE" id="PS50013"/>
    </source>
</evidence>
<keyword evidence="6" id="KW-1185">Reference proteome</keyword>
<dbReference type="Gene3D" id="3.80.10.10">
    <property type="entry name" value="Ribonuclease Inhibitor"/>
    <property type="match status" value="1"/>
</dbReference>
<keyword evidence="1" id="KW-0802">TPR repeat</keyword>
<dbReference type="GO" id="GO:0005634">
    <property type="term" value="C:nucleus"/>
    <property type="evidence" value="ECO:0007669"/>
    <property type="project" value="InterPro"/>
</dbReference>
<evidence type="ECO:0000313" key="5">
    <source>
        <dbReference type="EMBL" id="KAG6397319.1"/>
    </source>
</evidence>
<dbReference type="InterPro" id="IPR044227">
    <property type="entry name" value="TONSOKU"/>
</dbReference>
<dbReference type="InterPro" id="IPR032675">
    <property type="entry name" value="LRR_dom_sf"/>
</dbReference>
<feature type="region of interest" description="Disordered" evidence="3">
    <location>
        <begin position="522"/>
        <end position="544"/>
    </location>
</feature>
<dbReference type="PROSITE" id="PS50293">
    <property type="entry name" value="TPR_REGION"/>
    <property type="match status" value="1"/>
</dbReference>
<dbReference type="SMART" id="SM00367">
    <property type="entry name" value="LRR_CC"/>
    <property type="match status" value="2"/>
</dbReference>
<dbReference type="SUPFAM" id="SSF48452">
    <property type="entry name" value="TPR-like"/>
    <property type="match status" value="2"/>
</dbReference>
<dbReference type="Gene3D" id="1.25.40.10">
    <property type="entry name" value="Tetratricopeptide repeat domain"/>
    <property type="match status" value="3"/>
</dbReference>
<feature type="coiled-coil region" evidence="2">
    <location>
        <begin position="266"/>
        <end position="326"/>
    </location>
</feature>
<dbReference type="SMART" id="SM00368">
    <property type="entry name" value="LRR_RI"/>
    <property type="match status" value="6"/>
</dbReference>
<sequence>MRRKEESSQQQQLIAAKRAYKAAEAEGNRQEEARWANFIGDLHKNRGEYVEALRWLRKDYEVSIRYLPHKQLLATCQSLGELHLRLGDYEEALKFQKKHFDLAKDEDDLIEQQRASTQLGRTYHEMFLKSDDDHLSIRNAKKYFELSMKLAKTIKEKSHSEKVSFVKEYIDAHNNLGMLEIDLDNLNAAEKILIEGLEICQEEEVPEGDATRSRLHHNLGNVYMELRKWEKARDHIKKDIVICKRIGHCQGEAKGYINHGELHYRNQRYEEAIASYKKALELARTLEDEVALTEQIHQNIRTVREAMRVMSEVKTEELNLKKLERNTEMARGTEGELKFLLKQNSSLDCLVEKSRMIFAWLKLGEYGKRKKRIANDLCDKEKLSDSFLVVGESYQKLRRFSKALKWYKKGWESYRLIGNLEGQALAKINIGDVLDCTGDYSGALDACREGYRIAVKGNLSSLQLSALENMHYSHMIRFDDADEARMTKILIDKLKQSKDAEIQPGGSLRDFCSETQTELDNLSADDKSDGSFSPKEHKANAHGVKSYDTCDESEEDITLMSLLRSRKGKRKKIPTCGTTPVASSIPCGSPARSLSRSSGSLTVNRKRVRIILSDDEGENDDNICSDRIGSRCLMEGIATSDELNKKDAPSLQVQDVLPVASRCTVDASSPANLQHSTSSHKSNGSKSNHANDSRVTGSCADVGDSKTHRNINSFSIGCSNLLQNEISKGLHVCSDESCQHIMFKIDQELVYMDPNMYLIDGKLNIEQMKVDLACFYYLQLSQQKRSRELSAISRPIWPEWAAVQSSISADPALAKIRAIGEEVADPTLPDWVVEHEPPFLPEAVLDRRSVDREGDSVDQILVKWGDLDEEEATWMDVADAAYILFGFISAGLVPVIQHMQCGEKILGSMETLYNFNNLAPEKTWIEVSVGVMVPKIVMKLYIDCCEELSEQPNLEVVRRLYNLEVSEDEILVSDCQLRDVSVAPLLNALQMHKTLAGLDLSHNLLGNLTVENLRQVFMSSGQNYGGLILNLHNNCLGPAALFQISPNRTSAPVHSSENISPSYRCDFSLQICECPVLYARLEVLNVSGNHLTDACASYISTILRNCKALYSLNIENCSVTSRTIQKVAESLDSESALTHLFIGHNHPVSGNAVINLLKKLSATNWFQVLSLNGIKLSKPVVDSLCQLARDCCFSGLLLGHTNIGTDAFQKGALQLIKPLSKDTQELVRLDLSNCALTCDYIVSLKDEASLVCGILELNLGGNPIMKEGSNELSSLLRNPQSCLRVLVVCKCELGLEGVIHMLQALSENRTLEELNLADNINPNEAEALTSNCRPPEKGYNSSPAAKNDPDPLKVASPELVDPLPQDMCALDPSENQLEVADSEDEREEPRATSTGPGECSKHASPNRILHQESRPMQQLSSSIEMARSLKVLDLSGNGFSQEVSDVLFSAWSSGARAGLSRRHVDGKTVHYSVQGSTCCGIKPCCRKI</sequence>
<comment type="caution">
    <text evidence="5">The sequence shown here is derived from an EMBL/GenBank/DDBJ whole genome shotgun (WGS) entry which is preliminary data.</text>
</comment>
<dbReference type="InterPro" id="IPR019734">
    <property type="entry name" value="TPR_rpt"/>
</dbReference>
<protein>
    <recommendedName>
        <fullName evidence="4">Chromo domain-containing protein</fullName>
    </recommendedName>
</protein>
<dbReference type="Pfam" id="PF13424">
    <property type="entry name" value="TPR_12"/>
    <property type="match status" value="2"/>
</dbReference>
<dbReference type="PROSITE" id="PS50013">
    <property type="entry name" value="CHROMO_2"/>
    <property type="match status" value="1"/>
</dbReference>
<dbReference type="GO" id="GO:0009933">
    <property type="term" value="P:meristem structural organization"/>
    <property type="evidence" value="ECO:0007669"/>
    <property type="project" value="InterPro"/>
</dbReference>
<evidence type="ECO:0000313" key="6">
    <source>
        <dbReference type="Proteomes" id="UP000298416"/>
    </source>
</evidence>
<feature type="compositionally biased region" description="Basic and acidic residues" evidence="3">
    <location>
        <begin position="524"/>
        <end position="539"/>
    </location>
</feature>
<dbReference type="SUPFAM" id="SSF52047">
    <property type="entry name" value="RNI-like"/>
    <property type="match status" value="1"/>
</dbReference>
<gene>
    <name evidence="5" type="ORF">SASPL_143485</name>
</gene>
<dbReference type="GO" id="GO:0072423">
    <property type="term" value="P:response to DNA damage checkpoint signaling"/>
    <property type="evidence" value="ECO:0007669"/>
    <property type="project" value="InterPro"/>
</dbReference>
<feature type="repeat" description="TPR" evidence="1">
    <location>
        <begin position="253"/>
        <end position="286"/>
    </location>
</feature>
<organism evidence="5">
    <name type="scientific">Salvia splendens</name>
    <name type="common">Scarlet sage</name>
    <dbReference type="NCBI Taxonomy" id="180675"/>
    <lineage>
        <taxon>Eukaryota</taxon>
        <taxon>Viridiplantae</taxon>
        <taxon>Streptophyta</taxon>
        <taxon>Embryophyta</taxon>
        <taxon>Tracheophyta</taxon>
        <taxon>Spermatophyta</taxon>
        <taxon>Magnoliopsida</taxon>
        <taxon>eudicotyledons</taxon>
        <taxon>Gunneridae</taxon>
        <taxon>Pentapetalae</taxon>
        <taxon>asterids</taxon>
        <taxon>lamiids</taxon>
        <taxon>Lamiales</taxon>
        <taxon>Lamiaceae</taxon>
        <taxon>Nepetoideae</taxon>
        <taxon>Mentheae</taxon>
        <taxon>Salviinae</taxon>
        <taxon>Salvia</taxon>
        <taxon>Salvia subgen. Calosphace</taxon>
        <taxon>core Calosphace</taxon>
    </lineage>
</organism>
<dbReference type="SMART" id="SM00028">
    <property type="entry name" value="TPR"/>
    <property type="match status" value="7"/>
</dbReference>
<dbReference type="InterPro" id="IPR006553">
    <property type="entry name" value="Leu-rich_rpt_Cys-con_subtyp"/>
</dbReference>
<feature type="region of interest" description="Disordered" evidence="3">
    <location>
        <begin position="1325"/>
        <end position="1421"/>
    </location>
</feature>
<reference evidence="5" key="2">
    <citation type="submission" date="2020-08" db="EMBL/GenBank/DDBJ databases">
        <title>Plant Genome Project.</title>
        <authorList>
            <person name="Zhang R.-G."/>
        </authorList>
    </citation>
    <scope>NUCLEOTIDE SEQUENCE</scope>
    <source>
        <strain evidence="5">Huo1</strain>
        <tissue evidence="5">Leaf</tissue>
    </source>
</reference>